<protein>
    <submittedName>
        <fullName evidence="5">Bromodomain testis-specific protein</fullName>
    </submittedName>
</protein>
<feature type="domain" description="Bromo" evidence="4">
    <location>
        <begin position="21"/>
        <end position="93"/>
    </location>
</feature>
<dbReference type="PROSITE" id="PS50014">
    <property type="entry name" value="BROMODOMAIN_2"/>
    <property type="match status" value="1"/>
</dbReference>
<gene>
    <name evidence="5" type="ORF">SEMRO_813_G206150.1</name>
</gene>
<dbReference type="PRINTS" id="PR00503">
    <property type="entry name" value="BROMODOMAIN"/>
</dbReference>
<comment type="caution">
    <text evidence="5">The sequence shown here is derived from an EMBL/GenBank/DDBJ whole genome shotgun (WGS) entry which is preliminary data.</text>
</comment>
<accession>A0A9N8EAR0</accession>
<name>A0A9N8EAR0_9STRA</name>
<keyword evidence="6" id="KW-1185">Reference proteome</keyword>
<dbReference type="PANTHER" id="PTHR45926">
    <property type="entry name" value="OSJNBA0053K19.4 PROTEIN"/>
    <property type="match status" value="1"/>
</dbReference>
<dbReference type="InterPro" id="IPR001487">
    <property type="entry name" value="Bromodomain"/>
</dbReference>
<evidence type="ECO:0000256" key="3">
    <source>
        <dbReference type="SAM" id="MobiDB-lite"/>
    </source>
</evidence>
<organism evidence="5 6">
    <name type="scientific">Seminavis robusta</name>
    <dbReference type="NCBI Taxonomy" id="568900"/>
    <lineage>
        <taxon>Eukaryota</taxon>
        <taxon>Sar</taxon>
        <taxon>Stramenopiles</taxon>
        <taxon>Ochrophyta</taxon>
        <taxon>Bacillariophyta</taxon>
        <taxon>Bacillariophyceae</taxon>
        <taxon>Bacillariophycidae</taxon>
        <taxon>Naviculales</taxon>
        <taxon>Naviculaceae</taxon>
        <taxon>Seminavis</taxon>
    </lineage>
</organism>
<dbReference type="Gene3D" id="1.20.920.10">
    <property type="entry name" value="Bromodomain-like"/>
    <property type="match status" value="1"/>
</dbReference>
<dbReference type="Proteomes" id="UP001153069">
    <property type="component" value="Unassembled WGS sequence"/>
</dbReference>
<dbReference type="Gene3D" id="1.20.1270.220">
    <property type="match status" value="1"/>
</dbReference>
<reference evidence="5" key="1">
    <citation type="submission" date="2020-06" db="EMBL/GenBank/DDBJ databases">
        <authorList>
            <consortium name="Plant Systems Biology data submission"/>
        </authorList>
    </citation>
    <scope>NUCLEOTIDE SEQUENCE</scope>
    <source>
        <strain evidence="5">D6</strain>
    </source>
</reference>
<dbReference type="SUPFAM" id="SSF47370">
    <property type="entry name" value="Bromodomain"/>
    <property type="match status" value="1"/>
</dbReference>
<dbReference type="OrthoDB" id="21449at2759"/>
<evidence type="ECO:0000256" key="2">
    <source>
        <dbReference type="PROSITE-ProRule" id="PRU00035"/>
    </source>
</evidence>
<dbReference type="AlphaFoldDB" id="A0A9N8EAR0"/>
<proteinExistence type="predicted"/>
<dbReference type="Pfam" id="PF00439">
    <property type="entry name" value="Bromodomain"/>
    <property type="match status" value="1"/>
</dbReference>
<dbReference type="SMART" id="SM00297">
    <property type="entry name" value="BROMO"/>
    <property type="match status" value="1"/>
</dbReference>
<dbReference type="InterPro" id="IPR036427">
    <property type="entry name" value="Bromodomain-like_sf"/>
</dbReference>
<dbReference type="InterPro" id="IPR038336">
    <property type="entry name" value="NET_sf"/>
</dbReference>
<sequence length="221" mass="24662">MSSSPTPEMWSSMTKLVQSFIQKPDAEPFREPVDWQNLGLYDYPKVIKKPMDLGTVKKNIADRKYKTLGQANQDVRLVWKNCMTYNQDGSDFYLLAKGLSKKWNEKASKLVPVEDFDISTTDDSVTNDDKRAFAKSLYKVSKDDLGKILVELEKRAPYTLYKNSAEDEIQMSVDKIPAELFVDLQTFLKNAIKGDGGGGKARKRTSGGSGSGGGSKRQKAA</sequence>
<keyword evidence="1 2" id="KW-0103">Bromodomain</keyword>
<evidence type="ECO:0000313" key="6">
    <source>
        <dbReference type="Proteomes" id="UP001153069"/>
    </source>
</evidence>
<dbReference type="EMBL" id="CAICTM010000812">
    <property type="protein sequence ID" value="CAB9516879.1"/>
    <property type="molecule type" value="Genomic_DNA"/>
</dbReference>
<evidence type="ECO:0000313" key="5">
    <source>
        <dbReference type="EMBL" id="CAB9516879.1"/>
    </source>
</evidence>
<feature type="region of interest" description="Disordered" evidence="3">
    <location>
        <begin position="191"/>
        <end position="221"/>
    </location>
</feature>
<evidence type="ECO:0000256" key="1">
    <source>
        <dbReference type="ARBA" id="ARBA00023117"/>
    </source>
</evidence>
<evidence type="ECO:0000259" key="4">
    <source>
        <dbReference type="PROSITE" id="PS50014"/>
    </source>
</evidence>